<protein>
    <submittedName>
        <fullName evidence="3">PIF-5</fullName>
    </submittedName>
</protein>
<accession>A0AAE8Y036</accession>
<dbReference type="Proteomes" id="UP000830962">
    <property type="component" value="Segment"/>
</dbReference>
<name>A0AAE8Y036_9VIRU</name>
<feature type="compositionally biased region" description="Low complexity" evidence="1">
    <location>
        <begin position="407"/>
        <end position="425"/>
    </location>
</feature>
<keyword evidence="2" id="KW-1133">Transmembrane helix</keyword>
<feature type="transmembrane region" description="Helical" evidence="2">
    <location>
        <begin position="370"/>
        <end position="388"/>
    </location>
</feature>
<sequence>MKWLDDIRIGSKPLPSDSAAFAGQIDVLKNADSGVGSINTAIKDLPYTQVGDEVHVNDVARWRDMEVEFRKGNVNKAFSDANVSSSVSAADEALLKKTLKQEAPDIDIAELETKMTEAKKYHDDLDVKATNGAELESKLDSRSKEKAKSMYGTILNVVKVGSVAAGVFAAVLLTGKVYDDLADAANSMDGCFIAYKASDTVACKIVSRSCGFSDKGSAACDTAIMDKTIFNINLMVRDIINSAATADVDALKALGCEWADGDTADIILSKSNNIPILTEYYPTKYNSGSVPAFDPCVLGEISSGCVACNSSLQTNDIQYCTSDTLESSMVYKCKTDTTVIEALTDIATSLGISIFTASGDSISGSFQGNFFLAVIIILVIIAAIAFAVKLIPRKEKKDPTVSVLDTQQQQPPMQQQQQTQLPQNQANDIRIR</sequence>
<keyword evidence="2" id="KW-0472">Membrane</keyword>
<dbReference type="EMBL" id="MZ311578">
    <property type="protein sequence ID" value="UBZ25596.1"/>
    <property type="molecule type" value="Genomic_DNA"/>
</dbReference>
<evidence type="ECO:0000313" key="4">
    <source>
        <dbReference type="Proteomes" id="UP000830962"/>
    </source>
</evidence>
<keyword evidence="4" id="KW-1185">Reference proteome</keyword>
<reference evidence="3" key="1">
    <citation type="journal article" date="2021" name="Viruses">
        <title>Identification and Full Characterisation of Two Novel Crustacean Infecting Members of the Family Nudiviridae Provides Support for Two Subfamilies.</title>
        <authorList>
            <person name="Bateman K.S."/>
            <person name="Kerr R."/>
            <person name="Stentiford G.D."/>
            <person name="Bean T.P."/>
            <person name="Hooper C."/>
            <person name="Van Eynde B."/>
            <person name="Delbare D."/>
            <person name="Bojko J."/>
            <person name="Christiaens O."/>
            <person name="Taning C.N.T."/>
            <person name="Smagghe G."/>
            <person name="van Oers M.M."/>
            <person name="van Aerle R."/>
        </authorList>
    </citation>
    <scope>NUCLEOTIDE SEQUENCE</scope>
    <source>
        <strain evidence="3">AN2</strain>
    </source>
</reference>
<evidence type="ECO:0000313" key="3">
    <source>
        <dbReference type="EMBL" id="UBZ25596.1"/>
    </source>
</evidence>
<evidence type="ECO:0000256" key="2">
    <source>
        <dbReference type="SAM" id="Phobius"/>
    </source>
</evidence>
<gene>
    <name evidence="3" type="ORF">CmNV_006</name>
</gene>
<evidence type="ECO:0000256" key="1">
    <source>
        <dbReference type="SAM" id="MobiDB-lite"/>
    </source>
</evidence>
<feature type="region of interest" description="Disordered" evidence="1">
    <location>
        <begin position="401"/>
        <end position="432"/>
    </location>
</feature>
<keyword evidence="2" id="KW-0812">Transmembrane</keyword>
<proteinExistence type="predicted"/>
<organism evidence="3 4">
    <name type="scientific">Carcinus maenas nudivirus</name>
    <dbReference type="NCBI Taxonomy" id="2880837"/>
    <lineage>
        <taxon>Viruses</taxon>
        <taxon>Viruses incertae sedis</taxon>
        <taxon>Naldaviricetes</taxon>
        <taxon>Lefavirales</taxon>
        <taxon>Nudiviridae</taxon>
        <taxon>Gammanudivirus</taxon>
        <taxon>Gammanudivirus cameanadis</taxon>
    </lineage>
</organism>